<evidence type="ECO:0000313" key="8">
    <source>
        <dbReference type="EMBL" id="KAL0914951.1"/>
    </source>
</evidence>
<comment type="subcellular location">
    <subcellularLocation>
        <location evidence="1">Membrane</location>
        <topology evidence="1">Multi-pass membrane protein</topology>
    </subcellularLocation>
</comment>
<feature type="transmembrane region" description="Helical" evidence="5">
    <location>
        <begin position="508"/>
        <end position="527"/>
    </location>
</feature>
<evidence type="ECO:0000313" key="9">
    <source>
        <dbReference type="Proteomes" id="UP001552299"/>
    </source>
</evidence>
<dbReference type="InterPro" id="IPR036259">
    <property type="entry name" value="MFS_trans_sf"/>
</dbReference>
<evidence type="ECO:0008006" key="10">
    <source>
        <dbReference type="Google" id="ProtNLM"/>
    </source>
</evidence>
<feature type="transmembrane region" description="Helical" evidence="5">
    <location>
        <begin position="263"/>
        <end position="281"/>
    </location>
</feature>
<feature type="domain" description="NFD4 C-terminal" evidence="7">
    <location>
        <begin position="324"/>
        <end position="532"/>
    </location>
</feature>
<dbReference type="Proteomes" id="UP001552299">
    <property type="component" value="Unassembled WGS sequence"/>
</dbReference>
<organism evidence="8 9">
    <name type="scientific">Dendrobium thyrsiflorum</name>
    <name type="common">Pinecone-like raceme dendrobium</name>
    <name type="synonym">Orchid</name>
    <dbReference type="NCBI Taxonomy" id="117978"/>
    <lineage>
        <taxon>Eukaryota</taxon>
        <taxon>Viridiplantae</taxon>
        <taxon>Streptophyta</taxon>
        <taxon>Embryophyta</taxon>
        <taxon>Tracheophyta</taxon>
        <taxon>Spermatophyta</taxon>
        <taxon>Magnoliopsida</taxon>
        <taxon>Liliopsida</taxon>
        <taxon>Asparagales</taxon>
        <taxon>Orchidaceae</taxon>
        <taxon>Epidendroideae</taxon>
        <taxon>Malaxideae</taxon>
        <taxon>Dendrobiinae</taxon>
        <taxon>Dendrobium</taxon>
    </lineage>
</organism>
<sequence length="553" mass="60427">MLPPSISLNTEPVLLFLNQKFLNQIMSSSPSLQWLSLVGTIWLQAINGANSDFPVYSSQFKQLLSISQIQLNNLSFASDAGKLFGWFSGLAATYLSLRLVLLIGAAFSFIGYGVQFLFLANKISNLKYWQVFLLTSLAGNGICWINTVCYLICIRNFSLESPVAVGISTSYVGLSAKLYTALVDSIFHPEHDQKAKAYLLLNAVCPVLVASVVSPMLRIADSRKDTRSNCAFVVMFVIAIATGTCSVLGSIRSASSGIWSKEHMISLGVLLIAPVMIPVFAKFREGIENKKENRVYDFTIDEVGGGDRVVVAVRKNEGDDDGEVKEQIGCKLMLRKINFWLYFFSYMFSATLGMVFLNNLGQITESRGLSHTSSLVSLSSSFGFFGRLLPSIIDYYVGKRGLKISRSGLMATTMAPIAGAFFLLLNSSSLILYASTAIIGACSGAITSVAVSATTELFGTKHFAMNHNIIVTNIPIGSFLFGYLAAILYQKEGGRNSCFGADCYNKTFIIWGSVCSLGTSLCVILYVRNRRSRSMVSDIETNPDEMMISYSSC</sequence>
<keyword evidence="3 5" id="KW-1133">Transmembrane helix</keyword>
<feature type="domain" description="Nodulin-like" evidence="6">
    <location>
        <begin position="33"/>
        <end position="279"/>
    </location>
</feature>
<feature type="transmembrane region" description="Helical" evidence="5">
    <location>
        <begin position="339"/>
        <end position="357"/>
    </location>
</feature>
<dbReference type="AlphaFoldDB" id="A0ABD0UXD5"/>
<feature type="transmembrane region" description="Helical" evidence="5">
    <location>
        <begin position="431"/>
        <end position="458"/>
    </location>
</feature>
<feature type="transmembrane region" description="Helical" evidence="5">
    <location>
        <begin position="197"/>
        <end position="217"/>
    </location>
</feature>
<comment type="caution">
    <text evidence="8">The sequence shown here is derived from an EMBL/GenBank/DDBJ whole genome shotgun (WGS) entry which is preliminary data.</text>
</comment>
<keyword evidence="9" id="KW-1185">Reference proteome</keyword>
<accession>A0ABD0UXD5</accession>
<evidence type="ECO:0000256" key="1">
    <source>
        <dbReference type="ARBA" id="ARBA00004141"/>
    </source>
</evidence>
<keyword evidence="4 5" id="KW-0472">Membrane</keyword>
<dbReference type="Pfam" id="PF06813">
    <property type="entry name" value="Nodulin-like"/>
    <property type="match status" value="1"/>
</dbReference>
<proteinExistence type="predicted"/>
<evidence type="ECO:0000256" key="4">
    <source>
        <dbReference type="ARBA" id="ARBA00023136"/>
    </source>
</evidence>
<feature type="transmembrane region" description="Helical" evidence="5">
    <location>
        <begin position="377"/>
        <end position="397"/>
    </location>
</feature>
<keyword evidence="2 5" id="KW-0812">Transmembrane</keyword>
<evidence type="ECO:0000259" key="6">
    <source>
        <dbReference type="Pfam" id="PF06813"/>
    </source>
</evidence>
<evidence type="ECO:0000259" key="7">
    <source>
        <dbReference type="Pfam" id="PF23262"/>
    </source>
</evidence>
<feature type="transmembrane region" description="Helical" evidence="5">
    <location>
        <begin position="95"/>
        <end position="119"/>
    </location>
</feature>
<reference evidence="8 9" key="1">
    <citation type="journal article" date="2024" name="Plant Biotechnol. J.">
        <title>Dendrobium thyrsiflorum genome and its molecular insights into genes involved in important horticultural traits.</title>
        <authorList>
            <person name="Chen B."/>
            <person name="Wang J.Y."/>
            <person name="Zheng P.J."/>
            <person name="Li K.L."/>
            <person name="Liang Y.M."/>
            <person name="Chen X.F."/>
            <person name="Zhang C."/>
            <person name="Zhao X."/>
            <person name="He X."/>
            <person name="Zhang G.Q."/>
            <person name="Liu Z.J."/>
            <person name="Xu Q."/>
        </authorList>
    </citation>
    <scope>NUCLEOTIDE SEQUENCE [LARGE SCALE GENOMIC DNA]</scope>
    <source>
        <strain evidence="8">GZMU011</strain>
    </source>
</reference>
<feature type="transmembrane region" description="Helical" evidence="5">
    <location>
        <begin position="229"/>
        <end position="251"/>
    </location>
</feature>
<evidence type="ECO:0000256" key="5">
    <source>
        <dbReference type="SAM" id="Phobius"/>
    </source>
</evidence>
<feature type="transmembrane region" description="Helical" evidence="5">
    <location>
        <begin position="131"/>
        <end position="153"/>
    </location>
</feature>
<gene>
    <name evidence="8" type="ORF">M5K25_015344</name>
</gene>
<dbReference type="InterPro" id="IPR010658">
    <property type="entry name" value="Nodulin-like"/>
</dbReference>
<dbReference type="Pfam" id="PF23262">
    <property type="entry name" value="NFD4_C"/>
    <property type="match status" value="1"/>
</dbReference>
<dbReference type="GO" id="GO:0016020">
    <property type="term" value="C:membrane"/>
    <property type="evidence" value="ECO:0007669"/>
    <property type="project" value="UniProtKB-SubCell"/>
</dbReference>
<dbReference type="SUPFAM" id="SSF103473">
    <property type="entry name" value="MFS general substrate transporter"/>
    <property type="match status" value="1"/>
</dbReference>
<dbReference type="InterPro" id="IPR056555">
    <property type="entry name" value="NFD4_C"/>
</dbReference>
<feature type="transmembrane region" description="Helical" evidence="5">
    <location>
        <begin position="470"/>
        <end position="488"/>
    </location>
</feature>
<dbReference type="Gene3D" id="1.20.1250.20">
    <property type="entry name" value="MFS general substrate transporter like domains"/>
    <property type="match status" value="1"/>
</dbReference>
<feature type="transmembrane region" description="Helical" evidence="5">
    <location>
        <begin position="409"/>
        <end position="425"/>
    </location>
</feature>
<dbReference type="PANTHER" id="PTHR21576:SF11">
    <property type="entry name" value="MAJOR FACILITATOR SUPERFAMILY PROTEIN"/>
    <property type="match status" value="1"/>
</dbReference>
<evidence type="ECO:0000256" key="3">
    <source>
        <dbReference type="ARBA" id="ARBA00022989"/>
    </source>
</evidence>
<evidence type="ECO:0000256" key="2">
    <source>
        <dbReference type="ARBA" id="ARBA00022692"/>
    </source>
</evidence>
<name>A0ABD0UXD5_DENTH</name>
<dbReference type="EMBL" id="JANQDX010000012">
    <property type="protein sequence ID" value="KAL0914951.1"/>
    <property type="molecule type" value="Genomic_DNA"/>
</dbReference>
<protein>
    <recommendedName>
        <fullName evidence="10">Nodulin-like domain-containing protein</fullName>
    </recommendedName>
</protein>
<dbReference type="PANTHER" id="PTHR21576">
    <property type="entry name" value="UNCHARACTERIZED NODULIN-LIKE PROTEIN"/>
    <property type="match status" value="1"/>
</dbReference>